<dbReference type="SUPFAM" id="SSF54631">
    <property type="entry name" value="CBS-domain pair"/>
    <property type="match status" value="1"/>
</dbReference>
<reference evidence="3 4" key="1">
    <citation type="journal article" date="2019" name="Int. J. Syst. Evol. Microbiol.">
        <title>The Global Catalogue of Microorganisms (GCM) 10K type strain sequencing project: providing services to taxonomists for standard genome sequencing and annotation.</title>
        <authorList>
            <consortium name="The Broad Institute Genomics Platform"/>
            <consortium name="The Broad Institute Genome Sequencing Center for Infectious Disease"/>
            <person name="Wu L."/>
            <person name="Ma J."/>
        </authorList>
    </citation>
    <scope>NUCLEOTIDE SEQUENCE [LARGE SCALE GENOMIC DNA]</scope>
    <source>
        <strain evidence="3 4">JCM 16114</strain>
    </source>
</reference>
<feature type="domain" description="CBS" evidence="2">
    <location>
        <begin position="1"/>
        <end position="58"/>
    </location>
</feature>
<dbReference type="InterPro" id="IPR046342">
    <property type="entry name" value="CBS_dom_sf"/>
</dbReference>
<accession>A0ABN3D3R5</accession>
<gene>
    <name evidence="3" type="ORF">GCM10009850_119160</name>
</gene>
<dbReference type="EMBL" id="BAAAQX010000069">
    <property type="protein sequence ID" value="GAA2216447.1"/>
    <property type="molecule type" value="Genomic_DNA"/>
</dbReference>
<dbReference type="Pfam" id="PF00571">
    <property type="entry name" value="CBS"/>
    <property type="match status" value="1"/>
</dbReference>
<dbReference type="Proteomes" id="UP001499843">
    <property type="component" value="Unassembled WGS sequence"/>
</dbReference>
<comment type="caution">
    <text evidence="3">The sequence shown here is derived from an EMBL/GenBank/DDBJ whole genome shotgun (WGS) entry which is preliminary data.</text>
</comment>
<proteinExistence type="predicted"/>
<evidence type="ECO:0000313" key="4">
    <source>
        <dbReference type="Proteomes" id="UP001499843"/>
    </source>
</evidence>
<name>A0ABN3D3R5_9ACTN</name>
<keyword evidence="1" id="KW-0129">CBS domain</keyword>
<dbReference type="SMART" id="SM00116">
    <property type="entry name" value="CBS"/>
    <property type="match status" value="1"/>
</dbReference>
<organism evidence="3 4">
    <name type="scientific">Nonomuraea monospora</name>
    <dbReference type="NCBI Taxonomy" id="568818"/>
    <lineage>
        <taxon>Bacteria</taxon>
        <taxon>Bacillati</taxon>
        <taxon>Actinomycetota</taxon>
        <taxon>Actinomycetes</taxon>
        <taxon>Streptosporangiales</taxon>
        <taxon>Streptosporangiaceae</taxon>
        <taxon>Nonomuraea</taxon>
    </lineage>
</organism>
<dbReference type="RefSeq" id="WP_344496054.1">
    <property type="nucleotide sequence ID" value="NZ_BAAAQX010000069.1"/>
</dbReference>
<dbReference type="PROSITE" id="PS51371">
    <property type="entry name" value="CBS"/>
    <property type="match status" value="1"/>
</dbReference>
<evidence type="ECO:0000313" key="3">
    <source>
        <dbReference type="EMBL" id="GAA2216447.1"/>
    </source>
</evidence>
<keyword evidence="4" id="KW-1185">Reference proteome</keyword>
<evidence type="ECO:0000256" key="1">
    <source>
        <dbReference type="PROSITE-ProRule" id="PRU00703"/>
    </source>
</evidence>
<protein>
    <recommendedName>
        <fullName evidence="2">CBS domain-containing protein</fullName>
    </recommendedName>
</protein>
<sequence>MTSPAITVTPGTPLRDAARLMYDDRVKPLTVIDPVADRISGTLHQRGVLRVFSRPADEPAAEARCCSRILAASPPRSTAVL</sequence>
<dbReference type="Gene3D" id="3.10.580.10">
    <property type="entry name" value="CBS-domain"/>
    <property type="match status" value="1"/>
</dbReference>
<dbReference type="InterPro" id="IPR000644">
    <property type="entry name" value="CBS_dom"/>
</dbReference>
<evidence type="ECO:0000259" key="2">
    <source>
        <dbReference type="PROSITE" id="PS51371"/>
    </source>
</evidence>